<dbReference type="EMBL" id="UZAE01012532">
    <property type="protein sequence ID" value="VDO05576.1"/>
    <property type="molecule type" value="Genomic_DNA"/>
</dbReference>
<proteinExistence type="predicted"/>
<dbReference type="AlphaFoldDB" id="A0A0R3TP47"/>
<dbReference type="Gene3D" id="3.40.50.300">
    <property type="entry name" value="P-loop containing nucleotide triphosphate hydrolases"/>
    <property type="match status" value="1"/>
</dbReference>
<dbReference type="InterPro" id="IPR013087">
    <property type="entry name" value="Znf_C2H2_type"/>
</dbReference>
<dbReference type="Pfam" id="PF12874">
    <property type="entry name" value="zf-met"/>
    <property type="match status" value="3"/>
</dbReference>
<feature type="domain" description="C2H2-type" evidence="1">
    <location>
        <begin position="9"/>
        <end position="31"/>
    </location>
</feature>
<dbReference type="SMART" id="SM00355">
    <property type="entry name" value="ZnF_C2H2"/>
    <property type="match status" value="3"/>
</dbReference>
<gene>
    <name evidence="2" type="ORF">HNAJ_LOCUS9212</name>
</gene>
<evidence type="ECO:0000259" key="1">
    <source>
        <dbReference type="PROSITE" id="PS00028"/>
    </source>
</evidence>
<dbReference type="WBParaSite" id="HNAJ_0000921601-mRNA-1">
    <property type="protein sequence ID" value="HNAJ_0000921601-mRNA-1"/>
    <property type="gene ID" value="HNAJ_0000921601"/>
</dbReference>
<dbReference type="InterPro" id="IPR036236">
    <property type="entry name" value="Znf_C2H2_sf"/>
</dbReference>
<dbReference type="PANTHER" id="PTHR46786">
    <property type="entry name" value="ZINC FINGER MATRIN-TYPE PROTEIN 3"/>
    <property type="match status" value="1"/>
</dbReference>
<accession>A0A0R3TP47</accession>
<evidence type="ECO:0000313" key="3">
    <source>
        <dbReference type="Proteomes" id="UP000278807"/>
    </source>
</evidence>
<dbReference type="PANTHER" id="PTHR46786:SF1">
    <property type="entry name" value="ZINC FINGER MATRIN-TYPE PROTEIN 3"/>
    <property type="match status" value="1"/>
</dbReference>
<keyword evidence="3" id="KW-1185">Reference proteome</keyword>
<evidence type="ECO:0000313" key="4">
    <source>
        <dbReference type="WBParaSite" id="HNAJ_0000921601-mRNA-1"/>
    </source>
</evidence>
<organism evidence="4">
    <name type="scientific">Rodentolepis nana</name>
    <name type="common">Dwarf tapeworm</name>
    <name type="synonym">Hymenolepis nana</name>
    <dbReference type="NCBI Taxonomy" id="102285"/>
    <lineage>
        <taxon>Eukaryota</taxon>
        <taxon>Metazoa</taxon>
        <taxon>Spiralia</taxon>
        <taxon>Lophotrochozoa</taxon>
        <taxon>Platyhelminthes</taxon>
        <taxon>Cestoda</taxon>
        <taxon>Eucestoda</taxon>
        <taxon>Cyclophyllidea</taxon>
        <taxon>Hymenolepididae</taxon>
        <taxon>Rodentolepis</taxon>
    </lineage>
</organism>
<dbReference type="SUPFAM" id="SSF57667">
    <property type="entry name" value="beta-beta-alpha zinc fingers"/>
    <property type="match status" value="2"/>
</dbReference>
<dbReference type="GO" id="GO:0003676">
    <property type="term" value="F:nucleic acid binding"/>
    <property type="evidence" value="ECO:0007669"/>
    <property type="project" value="InterPro"/>
</dbReference>
<protein>
    <submittedName>
        <fullName evidence="4">C2H2-type domain-containing protein</fullName>
    </submittedName>
</protein>
<dbReference type="InterPro" id="IPR052644">
    <property type="entry name" value="ZMAT3"/>
</dbReference>
<evidence type="ECO:0000313" key="2">
    <source>
        <dbReference type="EMBL" id="VDO05576.1"/>
    </source>
</evidence>
<dbReference type="PROSITE" id="PS00028">
    <property type="entry name" value="ZINC_FINGER_C2H2_1"/>
    <property type="match status" value="1"/>
</dbReference>
<dbReference type="Proteomes" id="UP000278807">
    <property type="component" value="Unassembled WGS sequence"/>
</dbReference>
<reference evidence="4" key="1">
    <citation type="submission" date="2017-02" db="UniProtKB">
        <authorList>
            <consortium name="WormBaseParasite"/>
        </authorList>
    </citation>
    <scope>IDENTIFICATION</scope>
</reference>
<dbReference type="Gene3D" id="3.30.160.60">
    <property type="entry name" value="Classic Zinc Finger"/>
    <property type="match status" value="2"/>
</dbReference>
<sequence>MNGLRNYSCDICSITCNSAEQLRMHEGGSLHLKKCANSGIDTPFKRSICYQPLQASPEFDSDSENLQICPMCFNQYSQADFFTHKCERDLLASTSLLPGPFVVIDQNSPPKPRKKRLPSEGCDFYCDLCDLSLGSMASYDAHVDGVNCIGLESLSCSLSDIKVVEGSDSSLVGCSLLNQSENAFSPTYTSPVSNTPSVYCNVCDVHLNSTTQMASHVSGRKHQSKLLRSSESVSPTSLVTDFFGGRCWWWQRCPKSLRPDNSKVVDSISKAPKLPPNSVMCHVCSVPVSSTELSHHEQGRAHIYKATMNLCARINDEIASENRTFKRSFDTTLPSLLSQLPPFPTTIKDHLTMIAEKIEDVVLKISFNDMCSISAMALAIAKAIVSRNYPDFEHNFAVWICPQTSIVSDRIMEVRKLIQHFSVNKPLLANIQKHAFGLDNAQLELTKHDIAFSTPGAFTNLLMAHSNIHRAIPVLVFTDVERCVDNDPMHDLLTRFAALAHRPRVGSASSSLFSNPPSIFLFSDHLHNKRQCAELASVKHLLDLFTGPGVFATLIIFSQINARIALICALFSTPPVFLRCFQSSLANWCGGV</sequence>
<dbReference type="SMART" id="SM00451">
    <property type="entry name" value="ZnF_U1"/>
    <property type="match status" value="4"/>
</dbReference>
<dbReference type="GO" id="GO:0008270">
    <property type="term" value="F:zinc ion binding"/>
    <property type="evidence" value="ECO:0007669"/>
    <property type="project" value="InterPro"/>
</dbReference>
<dbReference type="STRING" id="102285.A0A0R3TP47"/>
<dbReference type="OrthoDB" id="434647at2759"/>
<dbReference type="InterPro" id="IPR027417">
    <property type="entry name" value="P-loop_NTPase"/>
</dbReference>
<reference evidence="2 3" key="2">
    <citation type="submission" date="2018-11" db="EMBL/GenBank/DDBJ databases">
        <authorList>
            <consortium name="Pathogen Informatics"/>
        </authorList>
    </citation>
    <scope>NUCLEOTIDE SEQUENCE [LARGE SCALE GENOMIC DNA]</scope>
</reference>
<dbReference type="InterPro" id="IPR003604">
    <property type="entry name" value="Matrin/U1-like-C_Znf_C2H2"/>
</dbReference>
<name>A0A0R3TP47_RODNA</name>